<dbReference type="RefSeq" id="WP_009148677.1">
    <property type="nucleotide sequence ID" value="NZ_CP121471.1"/>
</dbReference>
<evidence type="ECO:0000313" key="3">
    <source>
        <dbReference type="Proteomes" id="UP000002964"/>
    </source>
</evidence>
<dbReference type="Pfam" id="PF13511">
    <property type="entry name" value="DUF4124"/>
    <property type="match status" value="1"/>
</dbReference>
<sequence length="205" mass="21533">MSPISEIAKPEIAKPEISKHCRADRIAVAQAFFQSAKVTTRLAAVLLLSLPTWAGAGAYKGIDADGRVIYSDQPLPNAEQIALPARPSGEDKPENNTQDGAILGPYQQFEVLAPASGATQDSVDGKVQVSLMLDPQLEPDHKLSVQVDGTPVAGLDGRTQFVLQGLPPGSHQLQAEILDASGAAVARTALVFFNLRASAGPETSD</sequence>
<reference evidence="3" key="1">
    <citation type="submission" date="2011-06" db="EMBL/GenBank/DDBJ databases">
        <authorList>
            <consortium name="US DOE Joint Genome Institute (JGI-PGF)"/>
            <person name="Lucas S."/>
            <person name="Han J."/>
            <person name="Lapidus A."/>
            <person name="Cheng J.-F."/>
            <person name="Goodwin L."/>
            <person name="Pitluck S."/>
            <person name="Peters L."/>
            <person name="Land M.L."/>
            <person name="Hauser L."/>
            <person name="Vogl K."/>
            <person name="Liu Z."/>
            <person name="Overmann J."/>
            <person name="Frigaard N.-U."/>
            <person name="Bryant D.A."/>
            <person name="Woyke T.J."/>
        </authorList>
    </citation>
    <scope>NUCLEOTIDE SEQUENCE [LARGE SCALE GENOMIC DNA]</scope>
    <source>
        <strain evidence="3">970</strain>
    </source>
</reference>
<feature type="domain" description="DUF4124" evidence="1">
    <location>
        <begin position="46"/>
        <end position="94"/>
    </location>
</feature>
<dbReference type="STRING" id="631362.Thi970DRAFT_02341"/>
<evidence type="ECO:0000259" key="1">
    <source>
        <dbReference type="Pfam" id="PF13511"/>
    </source>
</evidence>
<name>H8YZG6_9GAMM</name>
<dbReference type="OrthoDB" id="7062774at2"/>
<gene>
    <name evidence="2" type="ORF">Thi970DRAFT_02341</name>
</gene>
<organism evidence="2 3">
    <name type="scientific">Thiorhodovibrio frisius</name>
    <dbReference type="NCBI Taxonomy" id="631362"/>
    <lineage>
        <taxon>Bacteria</taxon>
        <taxon>Pseudomonadati</taxon>
        <taxon>Pseudomonadota</taxon>
        <taxon>Gammaproteobacteria</taxon>
        <taxon>Chromatiales</taxon>
        <taxon>Chromatiaceae</taxon>
        <taxon>Thiorhodovibrio</taxon>
    </lineage>
</organism>
<protein>
    <recommendedName>
        <fullName evidence="1">DUF4124 domain-containing protein</fullName>
    </recommendedName>
</protein>
<keyword evidence="3" id="KW-1185">Reference proteome</keyword>
<dbReference type="Proteomes" id="UP000002964">
    <property type="component" value="Unassembled WGS sequence"/>
</dbReference>
<proteinExistence type="predicted"/>
<accession>H8YZG6</accession>
<dbReference type="HOGENOM" id="CLU_1337006_0_0_6"/>
<evidence type="ECO:0000313" key="2">
    <source>
        <dbReference type="EMBL" id="EIC22093.1"/>
    </source>
</evidence>
<reference evidence="2 3" key="2">
    <citation type="submission" date="2011-11" db="EMBL/GenBank/DDBJ databases">
        <authorList>
            <consortium name="US DOE Joint Genome Institute"/>
            <person name="Lucas S."/>
            <person name="Han J."/>
            <person name="Lapidus A."/>
            <person name="Cheng J.-F."/>
            <person name="Goodwin L."/>
            <person name="Pitluck S."/>
            <person name="Peters L."/>
            <person name="Ovchinnikova G."/>
            <person name="Zhang X."/>
            <person name="Detter J.C."/>
            <person name="Han C."/>
            <person name="Tapia R."/>
            <person name="Land M."/>
            <person name="Hauser L."/>
            <person name="Kyrpides N."/>
            <person name="Ivanova N."/>
            <person name="Pagani I."/>
            <person name="Vogl K."/>
            <person name="Liu Z."/>
            <person name="Overmann J."/>
            <person name="Frigaard N.-U."/>
            <person name="Bryant D."/>
            <person name="Woyke T."/>
        </authorList>
    </citation>
    <scope>NUCLEOTIDE SEQUENCE [LARGE SCALE GENOMIC DNA]</scope>
    <source>
        <strain evidence="2 3">970</strain>
    </source>
</reference>
<dbReference type="AlphaFoldDB" id="H8YZG6"/>
<dbReference type="EMBL" id="JH603169">
    <property type="protein sequence ID" value="EIC22093.1"/>
    <property type="molecule type" value="Genomic_DNA"/>
</dbReference>
<dbReference type="InterPro" id="IPR025392">
    <property type="entry name" value="DUF4124"/>
</dbReference>